<keyword evidence="3 6" id="KW-0489">Methyltransferase</keyword>
<evidence type="ECO:0000256" key="1">
    <source>
        <dbReference type="ARBA" id="ARBA00022490"/>
    </source>
</evidence>
<dbReference type="EC" id="2.1.1.173" evidence="6"/>
<dbReference type="CDD" id="cd11715">
    <property type="entry name" value="THUMP_AdoMetMT"/>
    <property type="match status" value="1"/>
</dbReference>
<dbReference type="InterPro" id="IPR004114">
    <property type="entry name" value="THUMP_dom"/>
</dbReference>
<dbReference type="PANTHER" id="PTHR47313">
    <property type="entry name" value="RIBOSOMAL RNA LARGE SUBUNIT METHYLTRANSFERASE K/L"/>
    <property type="match status" value="1"/>
</dbReference>
<dbReference type="InterPro" id="IPR029063">
    <property type="entry name" value="SAM-dependent_MTases_sf"/>
</dbReference>
<dbReference type="Pfam" id="PF02926">
    <property type="entry name" value="THUMP"/>
    <property type="match status" value="1"/>
</dbReference>
<keyword evidence="5 6" id="KW-0949">S-adenosyl-L-methionine</keyword>
<comment type="subcellular location">
    <subcellularLocation>
        <location evidence="6">Cytoplasm</location>
    </subcellularLocation>
</comment>
<keyword evidence="7" id="KW-0694">RNA-binding</keyword>
<evidence type="ECO:0000259" key="8">
    <source>
        <dbReference type="PROSITE" id="PS51165"/>
    </source>
</evidence>
<dbReference type="PIRSF" id="PIRSF037618">
    <property type="entry name" value="RNA_Mtase_bacteria_prd"/>
    <property type="match status" value="1"/>
</dbReference>
<dbReference type="HAMAP" id="MF_01858">
    <property type="entry name" value="23SrRNA_methyltr_KL"/>
    <property type="match status" value="1"/>
</dbReference>
<name>A0A6N8F5X4_9GAMM</name>
<dbReference type="Pfam" id="PF01170">
    <property type="entry name" value="UPF0020"/>
    <property type="match status" value="1"/>
</dbReference>
<dbReference type="NCBIfam" id="NF008748">
    <property type="entry name" value="PRK11783.1"/>
    <property type="match status" value="1"/>
</dbReference>
<dbReference type="InterPro" id="IPR054170">
    <property type="entry name" value="RlmL_1st"/>
</dbReference>
<protein>
    <recommendedName>
        <fullName evidence="6">Ribosomal RNA large subunit methyltransferase K/L</fullName>
    </recommendedName>
    <domain>
        <recommendedName>
            <fullName evidence="6">23S rRNA m2G2445 methyltransferase</fullName>
            <ecNumber evidence="6">2.1.1.173</ecNumber>
        </recommendedName>
        <alternativeName>
            <fullName evidence="6">rRNA (guanine-N(2)-)-methyltransferase RlmL</fullName>
        </alternativeName>
    </domain>
    <domain>
        <recommendedName>
            <fullName evidence="6">23S rRNA m7G2069 methyltransferase</fullName>
            <ecNumber evidence="6">2.1.1.264</ecNumber>
        </recommendedName>
        <alternativeName>
            <fullName evidence="6">rRNA (guanine-N(7)-)-methyltransferase RlmK</fullName>
        </alternativeName>
    </domain>
</protein>
<dbReference type="Gene3D" id="3.40.50.150">
    <property type="entry name" value="Vaccinia Virus protein VP39"/>
    <property type="match status" value="2"/>
</dbReference>
<comment type="catalytic activity">
    <reaction evidence="6">
        <text>guanosine(2069) in 23S rRNA + S-adenosyl-L-methionine = N(2)-methylguanosine(2069) in 23S rRNA + S-adenosyl-L-homocysteine + H(+)</text>
        <dbReference type="Rhea" id="RHEA:43772"/>
        <dbReference type="Rhea" id="RHEA-COMP:10688"/>
        <dbReference type="Rhea" id="RHEA-COMP:10689"/>
        <dbReference type="ChEBI" id="CHEBI:15378"/>
        <dbReference type="ChEBI" id="CHEBI:57856"/>
        <dbReference type="ChEBI" id="CHEBI:59789"/>
        <dbReference type="ChEBI" id="CHEBI:74269"/>
        <dbReference type="ChEBI" id="CHEBI:74481"/>
        <dbReference type="EC" id="2.1.1.264"/>
    </reaction>
</comment>
<keyword evidence="1 6" id="KW-0963">Cytoplasm</keyword>
<keyword evidence="4 6" id="KW-0808">Transferase</keyword>
<evidence type="ECO:0000256" key="4">
    <source>
        <dbReference type="ARBA" id="ARBA00022679"/>
    </source>
</evidence>
<dbReference type="PROSITE" id="PS51165">
    <property type="entry name" value="THUMP"/>
    <property type="match status" value="1"/>
</dbReference>
<dbReference type="OrthoDB" id="9809404at2"/>
<dbReference type="SMART" id="SM00981">
    <property type="entry name" value="THUMP"/>
    <property type="match status" value="1"/>
</dbReference>
<reference evidence="9 10" key="1">
    <citation type="submission" date="2019-11" db="EMBL/GenBank/DDBJ databases">
        <title>P. haliotis isolates from Z. marina roots.</title>
        <authorList>
            <person name="Cohen M."/>
            <person name="Jospin G."/>
            <person name="Eisen J.A."/>
            <person name="Coil D.A."/>
        </authorList>
    </citation>
    <scope>NUCLEOTIDE SEQUENCE [LARGE SCALE GENOMIC DNA]</scope>
    <source>
        <strain evidence="9 10">UCD-MCMsp1aY</strain>
    </source>
</reference>
<dbReference type="GO" id="GO:0070043">
    <property type="term" value="F:rRNA (guanine-N7-)-methyltransferase activity"/>
    <property type="evidence" value="ECO:0007669"/>
    <property type="project" value="UniProtKB-UniRule"/>
</dbReference>
<comment type="caution">
    <text evidence="9">The sequence shown here is derived from an EMBL/GenBank/DDBJ whole genome shotgun (WGS) entry which is preliminary data.</text>
</comment>
<dbReference type="Gene3D" id="3.30.750.80">
    <property type="entry name" value="RNA methyltransferase domain (HRMD) like"/>
    <property type="match status" value="1"/>
</dbReference>
<dbReference type="Pfam" id="PF10672">
    <property type="entry name" value="Methyltrans_SAM"/>
    <property type="match status" value="1"/>
</dbReference>
<dbReference type="PANTHER" id="PTHR47313:SF1">
    <property type="entry name" value="RIBOSOMAL RNA LARGE SUBUNIT METHYLTRANSFERASE K_L"/>
    <property type="match status" value="1"/>
</dbReference>
<evidence type="ECO:0000313" key="10">
    <source>
        <dbReference type="Proteomes" id="UP000439994"/>
    </source>
</evidence>
<dbReference type="SUPFAM" id="SSF53335">
    <property type="entry name" value="S-adenosyl-L-methionine-dependent methyltransferases"/>
    <property type="match status" value="2"/>
</dbReference>
<dbReference type="Proteomes" id="UP000439994">
    <property type="component" value="Unassembled WGS sequence"/>
</dbReference>
<evidence type="ECO:0000256" key="6">
    <source>
        <dbReference type="HAMAP-Rule" id="MF_01858"/>
    </source>
</evidence>
<accession>A0A6N8F5X4</accession>
<dbReference type="CDD" id="cd02440">
    <property type="entry name" value="AdoMet_MTases"/>
    <property type="match status" value="1"/>
</dbReference>
<comment type="similarity">
    <text evidence="6">Belongs to the methyltransferase superfamily. RlmKL family.</text>
</comment>
<evidence type="ECO:0000256" key="3">
    <source>
        <dbReference type="ARBA" id="ARBA00022603"/>
    </source>
</evidence>
<dbReference type="PROSITE" id="PS00092">
    <property type="entry name" value="N6_MTASE"/>
    <property type="match status" value="1"/>
</dbReference>
<dbReference type="InterPro" id="IPR017244">
    <property type="entry name" value="23SrRNA_methyltr_KL"/>
</dbReference>
<dbReference type="Gene3D" id="3.30.2130.30">
    <property type="match status" value="1"/>
</dbReference>
<dbReference type="AlphaFoldDB" id="A0A6N8F5X4"/>
<dbReference type="InterPro" id="IPR019614">
    <property type="entry name" value="SAM-dep_methyl-trfase"/>
</dbReference>
<organism evidence="9 10">
    <name type="scientific">Psychrosphaera haliotis</name>
    <dbReference type="NCBI Taxonomy" id="555083"/>
    <lineage>
        <taxon>Bacteria</taxon>
        <taxon>Pseudomonadati</taxon>
        <taxon>Pseudomonadota</taxon>
        <taxon>Gammaproteobacteria</taxon>
        <taxon>Alteromonadales</taxon>
        <taxon>Pseudoalteromonadaceae</taxon>
        <taxon>Psychrosphaera</taxon>
    </lineage>
</organism>
<dbReference type="Pfam" id="PF22020">
    <property type="entry name" value="RlmL_1st"/>
    <property type="match status" value="1"/>
</dbReference>
<comment type="function">
    <text evidence="6">Specifically methylates the guanine in position 2445 (m2G2445) and the guanine in position 2069 (m7G2069) of 23S rRNA.</text>
</comment>
<dbReference type="InterPro" id="IPR000241">
    <property type="entry name" value="RlmKL-like_Mtase"/>
</dbReference>
<dbReference type="EMBL" id="WOCD01000002">
    <property type="protein sequence ID" value="MUH71713.1"/>
    <property type="molecule type" value="Genomic_DNA"/>
</dbReference>
<dbReference type="InterPro" id="IPR002052">
    <property type="entry name" value="DNA_methylase_N6_adenine_CS"/>
</dbReference>
<dbReference type="EC" id="2.1.1.264" evidence="6"/>
<comment type="catalytic activity">
    <reaction evidence="6">
        <text>guanosine(2445) in 23S rRNA + S-adenosyl-L-methionine = N(2)-methylguanosine(2445) in 23S rRNA + S-adenosyl-L-homocysteine + H(+)</text>
        <dbReference type="Rhea" id="RHEA:42740"/>
        <dbReference type="Rhea" id="RHEA-COMP:10215"/>
        <dbReference type="Rhea" id="RHEA-COMP:10216"/>
        <dbReference type="ChEBI" id="CHEBI:15378"/>
        <dbReference type="ChEBI" id="CHEBI:57856"/>
        <dbReference type="ChEBI" id="CHEBI:59789"/>
        <dbReference type="ChEBI" id="CHEBI:74269"/>
        <dbReference type="ChEBI" id="CHEBI:74481"/>
        <dbReference type="EC" id="2.1.1.173"/>
    </reaction>
</comment>
<evidence type="ECO:0000313" key="9">
    <source>
        <dbReference type="EMBL" id="MUH71713.1"/>
    </source>
</evidence>
<keyword evidence="2 6" id="KW-0698">rRNA processing</keyword>
<feature type="domain" description="THUMP" evidence="8">
    <location>
        <begin position="53"/>
        <end position="164"/>
    </location>
</feature>
<evidence type="ECO:0000256" key="2">
    <source>
        <dbReference type="ARBA" id="ARBA00022552"/>
    </source>
</evidence>
<gene>
    <name evidence="9" type="primary">rlmKL</name>
    <name evidence="6" type="synonym">rlmL</name>
    <name evidence="9" type="ORF">GNP35_03965</name>
</gene>
<dbReference type="GO" id="GO:0005737">
    <property type="term" value="C:cytoplasm"/>
    <property type="evidence" value="ECO:0007669"/>
    <property type="project" value="UniProtKB-SubCell"/>
</dbReference>
<keyword evidence="10" id="KW-1185">Reference proteome</keyword>
<dbReference type="GO" id="GO:0052915">
    <property type="term" value="F:23S rRNA (guanine(2445)-N(2))-methyltransferase activity"/>
    <property type="evidence" value="ECO:0007669"/>
    <property type="project" value="UniProtKB-UniRule"/>
</dbReference>
<evidence type="ECO:0000256" key="7">
    <source>
        <dbReference type="PROSITE-ProRule" id="PRU00529"/>
    </source>
</evidence>
<evidence type="ECO:0000256" key="5">
    <source>
        <dbReference type="ARBA" id="ARBA00022691"/>
    </source>
</evidence>
<dbReference type="GO" id="GO:0003723">
    <property type="term" value="F:RNA binding"/>
    <property type="evidence" value="ECO:0007669"/>
    <property type="project" value="UniProtKB-UniRule"/>
</dbReference>
<sequence>MSANFLSLVIMPNFIALTSAGIEPLLADELIELGATEVSPRLQSVHFSATFEVAIKICFWSRLATRVLKHVIDISGNTKEKIYNGVIGFDWHPYFTKTDSFAVEFVGTDKSIRNSQFGGLIVKDAIVDNIREETGKRPDIDKSDPDLKIHARLFKGRCNIYVDFSGSSLHQRGYRVEQGAAPLKEHLAAAIIKRSGWDQSSPFVDLFAGSATLLIEAAMMHIRRAPGLNKRTFPFVKHPEFSVNKYNALRQEAIDAEVPATTQFIGFEISNYVIGKAESNIAEAGLEEVISINQQDAANATVSKKLKPGWIVSNPPYGERIGDAIELLSLFKRLGLNFKKNYENWHVSLLTGQTLLLKLLRLQKSKEFKLKNGQIETVLANYQLTPQQCELSESAQNGEYYLSKDGQAFSKRVDKNLKRLKKWAKKEDISCYRVYDADIPEYNVAVDYYDGRVVVYEYQAPKTIKESVAEIRLLDVLSILQQKFDLNAENFSIKVRKAQKGKKQYEKEDSKYHRFSVEEFGAQFYVNIHDYLDTGLFLDHRSTRKEFASWCKGKDVLNLFCYTGSVSVHAALNGANRVTSVDMSNTYIDWAKDNFSLNKISEKGHYFQRADCLDWLAKSRDKFDLVFLDPPSFSNSKKMDRTWDVQRDHVEILELVKSRLNPNGTILFSNNLRKFKLEVEQIEALGFEIIDIKDKTLPEDFKRNQNIHHCWKLILKENG</sequence>
<proteinExistence type="inferred from homology"/>